<dbReference type="InterPro" id="IPR018163">
    <property type="entry name" value="Thr/Ala-tRNA-synth_IIc_edit"/>
</dbReference>
<dbReference type="GO" id="GO:0006419">
    <property type="term" value="P:alanyl-tRNA aminoacylation"/>
    <property type="evidence" value="ECO:0007669"/>
    <property type="project" value="UniProtKB-UniRule"/>
</dbReference>
<evidence type="ECO:0000256" key="2">
    <source>
        <dbReference type="ARBA" id="ARBA00022490"/>
    </source>
</evidence>
<dbReference type="PANTHER" id="PTHR11777">
    <property type="entry name" value="ALANYL-TRNA SYNTHETASE"/>
    <property type="match status" value="1"/>
</dbReference>
<keyword evidence="10 12" id="KW-0648">Protein biosynthesis</keyword>
<evidence type="ECO:0000256" key="4">
    <source>
        <dbReference type="ARBA" id="ARBA00022598"/>
    </source>
</evidence>
<dbReference type="GO" id="GO:0005737">
    <property type="term" value="C:cytoplasm"/>
    <property type="evidence" value="ECO:0007669"/>
    <property type="project" value="UniProtKB-SubCell"/>
</dbReference>
<evidence type="ECO:0000256" key="12">
    <source>
        <dbReference type="HAMAP-Rule" id="MF_00036"/>
    </source>
</evidence>
<dbReference type="InterPro" id="IPR012947">
    <property type="entry name" value="tRNA_SAD"/>
</dbReference>
<keyword evidence="8 12" id="KW-0067">ATP-binding</keyword>
<dbReference type="Gene3D" id="2.40.30.130">
    <property type="match status" value="1"/>
</dbReference>
<comment type="similarity">
    <text evidence="1 12">Belongs to the class-II aminoacyl-tRNA synthetase family.</text>
</comment>
<dbReference type="EMBL" id="FOAK01000003">
    <property type="protein sequence ID" value="SEK60509.1"/>
    <property type="molecule type" value="Genomic_DNA"/>
</dbReference>
<keyword evidence="3 12" id="KW-0820">tRNA-binding</keyword>
<keyword evidence="11 12" id="KW-0030">Aminoacyl-tRNA synthetase</keyword>
<accession>A0A1H7IDG0</accession>
<dbReference type="Pfam" id="PF07973">
    <property type="entry name" value="tRNA_SAD"/>
    <property type="match status" value="1"/>
</dbReference>
<dbReference type="Gene3D" id="3.30.930.10">
    <property type="entry name" value="Bira Bifunctional Protein, Domain 2"/>
    <property type="match status" value="1"/>
</dbReference>
<dbReference type="AlphaFoldDB" id="A0A1H7IDG0"/>
<dbReference type="NCBIfam" id="TIGR03683">
    <property type="entry name" value="A-tRNA_syn_arch"/>
    <property type="match status" value="1"/>
</dbReference>
<feature type="binding site" evidence="12">
    <location>
        <position position="596"/>
    </location>
    <ligand>
        <name>Zn(2+)</name>
        <dbReference type="ChEBI" id="CHEBI:29105"/>
    </ligand>
</feature>
<comment type="domain">
    <text evidence="12">Consists of three domains; the N-terminal catalytic domain, the editing domain and the C-terminal C-Ala domain. The editing domain removes incorrectly charged amino acids, while the C-Ala domain, along with tRNA(Ala), serves as a bridge to cooperatively bring together the editing and aminoacylation centers thus stimulating deacylation of misacylated tRNAs.</text>
</comment>
<dbReference type="InterPro" id="IPR050058">
    <property type="entry name" value="Ala-tRNA_ligase"/>
</dbReference>
<dbReference type="InterPro" id="IPR045864">
    <property type="entry name" value="aa-tRNA-synth_II/BPL/LPL"/>
</dbReference>
<dbReference type="Gene3D" id="6.10.250.550">
    <property type="match status" value="1"/>
</dbReference>
<dbReference type="FunFam" id="3.30.980.10:FF:000004">
    <property type="entry name" value="Alanine--tRNA ligase, cytoplasmic"/>
    <property type="match status" value="1"/>
</dbReference>
<dbReference type="FunFam" id="3.10.310.40:FF:000001">
    <property type="entry name" value="Alanine--tRNA ligase"/>
    <property type="match status" value="1"/>
</dbReference>
<dbReference type="SMART" id="SM00863">
    <property type="entry name" value="tRNA_SAD"/>
    <property type="match status" value="1"/>
</dbReference>
<sequence>MINMVEIFEKLGYKLQTCKTCGQEFYSQVDRDTCGDAPCDEYGFIANPATDKPYNLYEIQKVFKEFLESEGHTAIDRYPVLAKRWRDDVFLVGASIFCFQPWITSGLVKPPANPLEIAQPSIRLNDVDNVGRTGRHMTCFTMGSHTVINTEDDFIYWEDETIRLCHEFFKSIGINTEEITFIKSWWSGGGNEGPCYEVCCRGVELATLVFIQYETLDDGSKKEIPIKVVDTGYGLERIAWISQGTPTAYDACFAPVVDKLMELTGVEINEDIQGKNAQIAGMMDIEDIGDLKDLRQQVADSLGISLKDYLEVAEPMEAIYIIADHTRCLAFMIADGIIPSNVKEGYLARLVLRRTIRFMKDLNMKESLADIMAIQLDFLSKFYPEIRDSEQHIMNIITLEEERYASTVKKGKSIVKRSIKRLKKEGKNEMPLDMLIDLYDAHGIPPETVVEMAGNDFIVNVPDNFFTQVAGAHEKDVSNKKSTLKVNFPETELLFYKDFYQQEFEAEVLGIIEKDGNQCLIFDKTTFYPEGGGQPSDIGEVSIEGNVLNVTHAEKVDNVVLHHVDEVSKDIVGKTISGKIDWDRRITLARHHTGTHLVIAAARKVLGQHIWQAGSQNSLTRARIDLSHYKRITQEELNEIEKLANEYVMENIDLDIQFHTRDEAQELYGFVLYQGGIVPGKMIRVVKIPGVDVQACAGTHVPRTGVVGPIKINKTERVQDGVERIDFSAGIAAIDSMQHDNELLRESSAIFKVDNNQLPKTCDRFFSEWKAQKNEIDRLKSQIASLKMNSLADDYDEINGLKVVSELMEADFKELQKIATDFTDNGKADVVIIGNTEGKIVGAASQNAIDNGIKINNVIKSAASILGGGGGGRLSLAQGAGKNTDKMDEAIQTAIGIIKG</sequence>
<dbReference type="InterPro" id="IPR018165">
    <property type="entry name" value="Ala-tRNA-synth_IIc_core"/>
</dbReference>
<dbReference type="GO" id="GO:0000049">
    <property type="term" value="F:tRNA binding"/>
    <property type="evidence" value="ECO:0007669"/>
    <property type="project" value="UniProtKB-KW"/>
</dbReference>
<dbReference type="SUPFAM" id="SSF55681">
    <property type="entry name" value="Class II aaRS and biotin synthetases"/>
    <property type="match status" value="1"/>
</dbReference>
<dbReference type="EC" id="6.1.1.7" evidence="12"/>
<keyword evidence="2 12" id="KW-0963">Cytoplasm</keyword>
<dbReference type="Pfam" id="PF01411">
    <property type="entry name" value="tRNA-synt_2c"/>
    <property type="match status" value="1"/>
</dbReference>
<dbReference type="Pfam" id="PF02272">
    <property type="entry name" value="DHHA1"/>
    <property type="match status" value="1"/>
</dbReference>
<comment type="cofactor">
    <cofactor evidence="12">
        <name>Zn(2+)</name>
        <dbReference type="ChEBI" id="CHEBI:29105"/>
    </cofactor>
    <text evidence="12">Binds 1 zinc ion per subunit.</text>
</comment>
<evidence type="ECO:0000313" key="14">
    <source>
        <dbReference type="EMBL" id="SEK60509.1"/>
    </source>
</evidence>
<dbReference type="SUPFAM" id="SSF55186">
    <property type="entry name" value="ThrRS/AlaRS common domain"/>
    <property type="match status" value="1"/>
</dbReference>
<dbReference type="InterPro" id="IPR022429">
    <property type="entry name" value="Ala-tRNA_lgiase_arc"/>
</dbReference>
<dbReference type="PRINTS" id="PR00980">
    <property type="entry name" value="TRNASYNTHALA"/>
</dbReference>
<comment type="catalytic activity">
    <reaction evidence="12">
        <text>tRNA(Ala) + L-alanine + ATP = L-alanyl-tRNA(Ala) + AMP + diphosphate</text>
        <dbReference type="Rhea" id="RHEA:12540"/>
        <dbReference type="Rhea" id="RHEA-COMP:9657"/>
        <dbReference type="Rhea" id="RHEA-COMP:9923"/>
        <dbReference type="ChEBI" id="CHEBI:30616"/>
        <dbReference type="ChEBI" id="CHEBI:33019"/>
        <dbReference type="ChEBI" id="CHEBI:57972"/>
        <dbReference type="ChEBI" id="CHEBI:78442"/>
        <dbReference type="ChEBI" id="CHEBI:78497"/>
        <dbReference type="ChEBI" id="CHEBI:456215"/>
        <dbReference type="EC" id="6.1.1.7"/>
    </reaction>
</comment>
<evidence type="ECO:0000313" key="15">
    <source>
        <dbReference type="Proteomes" id="UP000199506"/>
    </source>
</evidence>
<dbReference type="STRING" id="190974.SAMN05216439_1208"/>
<dbReference type="GO" id="GO:0002161">
    <property type="term" value="F:aminoacyl-tRNA deacylase activity"/>
    <property type="evidence" value="ECO:0007669"/>
    <property type="project" value="TreeGrafter"/>
</dbReference>
<keyword evidence="9 12" id="KW-0694">RNA-binding</keyword>
<evidence type="ECO:0000256" key="1">
    <source>
        <dbReference type="ARBA" id="ARBA00008226"/>
    </source>
</evidence>
<dbReference type="PANTHER" id="PTHR11777:SF9">
    <property type="entry name" value="ALANINE--TRNA LIGASE, CYTOPLASMIC"/>
    <property type="match status" value="1"/>
</dbReference>
<feature type="binding site" evidence="12">
    <location>
        <position position="700"/>
    </location>
    <ligand>
        <name>Zn(2+)</name>
        <dbReference type="ChEBI" id="CHEBI:29105"/>
    </ligand>
</feature>
<name>A0A1H7IDG0_9EURY</name>
<evidence type="ECO:0000256" key="6">
    <source>
        <dbReference type="ARBA" id="ARBA00022741"/>
    </source>
</evidence>
<evidence type="ECO:0000259" key="13">
    <source>
        <dbReference type="PROSITE" id="PS50860"/>
    </source>
</evidence>
<dbReference type="NCBIfam" id="TIGR00344">
    <property type="entry name" value="alaS"/>
    <property type="match status" value="1"/>
</dbReference>
<dbReference type="SUPFAM" id="SSF101353">
    <property type="entry name" value="Putative anticodon-binding domain of alanyl-tRNA synthetase (AlaRS)"/>
    <property type="match status" value="1"/>
</dbReference>
<protein>
    <recommendedName>
        <fullName evidence="12">Alanine--tRNA ligase</fullName>
        <ecNumber evidence="12">6.1.1.7</ecNumber>
    </recommendedName>
    <alternativeName>
        <fullName evidence="12">Alanyl-tRNA synthetase</fullName>
        <shortName evidence="12">AlaRS</shortName>
    </alternativeName>
</protein>
<dbReference type="OrthoDB" id="7506at2157"/>
<evidence type="ECO:0000256" key="3">
    <source>
        <dbReference type="ARBA" id="ARBA00022555"/>
    </source>
</evidence>
<feature type="binding site" evidence="12">
    <location>
        <position position="592"/>
    </location>
    <ligand>
        <name>Zn(2+)</name>
        <dbReference type="ChEBI" id="CHEBI:29105"/>
    </ligand>
</feature>
<evidence type="ECO:0000256" key="5">
    <source>
        <dbReference type="ARBA" id="ARBA00022723"/>
    </source>
</evidence>
<dbReference type="SUPFAM" id="SSF50447">
    <property type="entry name" value="Translation proteins"/>
    <property type="match status" value="1"/>
</dbReference>
<feature type="domain" description="Alanyl-transfer RNA synthetases family profile" evidence="13">
    <location>
        <begin position="54"/>
        <end position="739"/>
    </location>
</feature>
<dbReference type="InterPro" id="IPR009000">
    <property type="entry name" value="Transl_B-barrel_sf"/>
</dbReference>
<evidence type="ECO:0000256" key="8">
    <source>
        <dbReference type="ARBA" id="ARBA00022840"/>
    </source>
</evidence>
<dbReference type="Gene3D" id="3.10.310.40">
    <property type="match status" value="1"/>
</dbReference>
<dbReference type="GO" id="GO:0008270">
    <property type="term" value="F:zinc ion binding"/>
    <property type="evidence" value="ECO:0007669"/>
    <property type="project" value="UniProtKB-UniRule"/>
</dbReference>
<dbReference type="RefSeq" id="WP_091699062.1">
    <property type="nucleotide sequence ID" value="NZ_FOAK01000003.1"/>
</dbReference>
<dbReference type="InterPro" id="IPR018164">
    <property type="entry name" value="Ala-tRNA-synth_IIc_N"/>
</dbReference>
<dbReference type="Proteomes" id="UP000199506">
    <property type="component" value="Unassembled WGS sequence"/>
</dbReference>
<evidence type="ECO:0000256" key="9">
    <source>
        <dbReference type="ARBA" id="ARBA00022884"/>
    </source>
</evidence>
<dbReference type="HAMAP" id="MF_00036_A">
    <property type="entry name" value="Ala_tRNA_synth_A"/>
    <property type="match status" value="1"/>
</dbReference>
<gene>
    <name evidence="12" type="primary">alaS</name>
    <name evidence="14" type="ORF">SAMN05216439_1208</name>
</gene>
<dbReference type="InterPro" id="IPR018162">
    <property type="entry name" value="Ala-tRNA-ligase_IIc_anticod-bd"/>
</dbReference>
<dbReference type="GO" id="GO:0005524">
    <property type="term" value="F:ATP binding"/>
    <property type="evidence" value="ECO:0007669"/>
    <property type="project" value="UniProtKB-UniRule"/>
</dbReference>
<dbReference type="Gene3D" id="3.30.980.10">
    <property type="entry name" value="Threonyl-trna Synthetase, Chain A, domain 2"/>
    <property type="match status" value="1"/>
</dbReference>
<keyword evidence="6 12" id="KW-0547">Nucleotide-binding</keyword>
<comment type="function">
    <text evidence="12">Catalyzes the attachment of alanine to tRNA(Ala) in a two-step reaction: alanine is first activated by ATP to form Ala-AMP and then transferred to the acceptor end of tRNA(Ala). Also edits incorrectly charged Ser-tRNA(Ala) and Gly-tRNA(Ala) via its editing domain.</text>
</comment>
<evidence type="ECO:0000256" key="7">
    <source>
        <dbReference type="ARBA" id="ARBA00022833"/>
    </source>
</evidence>
<evidence type="ECO:0000256" key="11">
    <source>
        <dbReference type="ARBA" id="ARBA00023146"/>
    </source>
</evidence>
<proteinExistence type="inferred from homology"/>
<dbReference type="InterPro" id="IPR003156">
    <property type="entry name" value="DHHA1_dom"/>
</dbReference>
<keyword evidence="7 12" id="KW-0862">Zinc</keyword>
<dbReference type="InterPro" id="IPR002318">
    <property type="entry name" value="Ala-tRNA-lgiase_IIc"/>
</dbReference>
<reference evidence="14 15" key="1">
    <citation type="submission" date="2016-10" db="EMBL/GenBank/DDBJ databases">
        <authorList>
            <person name="de Groot N.N."/>
        </authorList>
    </citation>
    <scope>NUCLEOTIDE SEQUENCE [LARGE SCALE GENOMIC DNA]</scope>
    <source>
        <strain evidence="14 15">DSM 11978</strain>
    </source>
</reference>
<dbReference type="Gene3D" id="3.30.54.20">
    <property type="match status" value="1"/>
</dbReference>
<feature type="binding site" evidence="12">
    <location>
        <position position="696"/>
    </location>
    <ligand>
        <name>Zn(2+)</name>
        <dbReference type="ChEBI" id="CHEBI:29105"/>
    </ligand>
</feature>
<keyword evidence="4 12" id="KW-0436">Ligase</keyword>
<organism evidence="14 15">
    <name type="scientific">Methanobrevibacter gottschalkii</name>
    <dbReference type="NCBI Taxonomy" id="190974"/>
    <lineage>
        <taxon>Archaea</taxon>
        <taxon>Methanobacteriati</taxon>
        <taxon>Methanobacteriota</taxon>
        <taxon>Methanomada group</taxon>
        <taxon>Methanobacteria</taxon>
        <taxon>Methanobacteriales</taxon>
        <taxon>Methanobacteriaceae</taxon>
        <taxon>Methanobrevibacter</taxon>
    </lineage>
</organism>
<evidence type="ECO:0000256" key="10">
    <source>
        <dbReference type="ARBA" id="ARBA00022917"/>
    </source>
</evidence>
<comment type="subcellular location">
    <subcellularLocation>
        <location evidence="12">Cytoplasm</location>
    </subcellularLocation>
</comment>
<keyword evidence="5 12" id="KW-0479">Metal-binding</keyword>
<dbReference type="GO" id="GO:0004813">
    <property type="term" value="F:alanine-tRNA ligase activity"/>
    <property type="evidence" value="ECO:0007669"/>
    <property type="project" value="UniProtKB-UniRule"/>
</dbReference>
<dbReference type="PROSITE" id="PS50860">
    <property type="entry name" value="AA_TRNA_LIGASE_II_ALA"/>
    <property type="match status" value="1"/>
</dbReference>